<dbReference type="Gene3D" id="1.10.287.1150">
    <property type="entry name" value="TPP helical domain"/>
    <property type="match status" value="1"/>
</dbReference>
<evidence type="ECO:0000313" key="9">
    <source>
        <dbReference type="Proteomes" id="UP001204851"/>
    </source>
</evidence>
<dbReference type="RefSeq" id="WP_252767950.1">
    <property type="nucleotide sequence ID" value="NZ_JAMXMC010000001.1"/>
</dbReference>
<dbReference type="SUPFAM" id="SSF52518">
    <property type="entry name" value="Thiamin diphosphate-binding fold (THDP-binding)"/>
    <property type="match status" value="2"/>
</dbReference>
<comment type="cofactor">
    <cofactor evidence="1">
        <name>thiamine diphosphate</name>
        <dbReference type="ChEBI" id="CHEBI:58937"/>
    </cofactor>
</comment>
<feature type="compositionally biased region" description="Basic and acidic residues" evidence="6">
    <location>
        <begin position="7"/>
        <end position="16"/>
    </location>
</feature>
<dbReference type="Gene3D" id="3.40.50.11610">
    <property type="entry name" value="Multifunctional 2-oxoglutarate metabolism enzyme, C-terminal domain"/>
    <property type="match status" value="1"/>
</dbReference>
<evidence type="ECO:0000256" key="5">
    <source>
        <dbReference type="ARBA" id="ARBA00023052"/>
    </source>
</evidence>
<feature type="region of interest" description="Disordered" evidence="6">
    <location>
        <begin position="1"/>
        <end position="27"/>
    </location>
</feature>
<comment type="caution">
    <text evidence="8">The sequence shown here is derived from an EMBL/GenBank/DDBJ whole genome shotgun (WGS) entry which is preliminary data.</text>
</comment>
<dbReference type="Pfam" id="PF00676">
    <property type="entry name" value="E1_dh"/>
    <property type="match status" value="1"/>
</dbReference>
<dbReference type="InterPro" id="IPR005475">
    <property type="entry name" value="Transketolase-like_Pyr-bd"/>
</dbReference>
<keyword evidence="9" id="KW-1185">Reference proteome</keyword>
<dbReference type="Gene3D" id="3.40.50.12470">
    <property type="match status" value="1"/>
</dbReference>
<evidence type="ECO:0000256" key="3">
    <source>
        <dbReference type="ARBA" id="ARBA00012280"/>
    </source>
</evidence>
<dbReference type="SMART" id="SM00861">
    <property type="entry name" value="Transket_pyr"/>
    <property type="match status" value="1"/>
</dbReference>
<dbReference type="EMBL" id="JAMXMC010000001">
    <property type="protein sequence ID" value="MCO5975518.1"/>
    <property type="molecule type" value="Genomic_DNA"/>
</dbReference>
<dbReference type="PANTHER" id="PTHR23152">
    <property type="entry name" value="2-OXOGLUTARATE DEHYDROGENASE"/>
    <property type="match status" value="1"/>
</dbReference>
<sequence>MQAPAKAVRDFAEGHRQRGHSSARVDPLGLSARADHRTLRPQLFGLYPHQALSADDAERYGVPDVEGLDARLKAIYCGDLALDCSAVRDAARAAWCFEAFEAGMAEPMQPSVISRALLDRLVAAQAWEERVAEQHPHGKRFSLEGCESLIPLVDLLLAGAAQQGVDQVVLGMPHRGRVNLLVNVMGLPAQEVLGYFAGVDQAGWPQDLVYHLGRRHVVETAEGKVDVTLAFNPSHLQSVFPVVSGMAHAARSSAGEDGPGALLIALHGDAAFAGQGVVMETLHLTRHPGYDIGGTVHIVINNQVGFTAPHPMDGAQHRYCTDIARMVDAPVLRVNADAPDQLDRAVGFALAYRARFKADVLIDLVGYRRHGHSEHDVQELTRPQMAQRTLERPGVVQAYVERAVRAGVASREALVQCVDRARAAALASWGRSASDHQSLVGACQAAAPQLPTRAGLPALDQLQGWLRSMAALPADFRPHAKVEDLRQRWLRAAGDEAAPVDWCLAENLAYASLLAVGVPVRISGMDVQRGTFFHRHAVWHDQTNSRTHVPLQQLGSGAASLTVVNSPLAEEAVLGFEYGRSVQDTCTLALWEAQFGDFVNEAQVYLDQYLSSGEAKWGQTAALGVLLPHGYEGNGPEHSTGYLSRFLLLCGDDNLRVVCPSTAVQWFHLLRQQALDPVRKPLIALTPKGSLYAEAASHGDLQALCRGGFAPLLGDDRAWPAEQVRRVVLSSGKLHYDLACGREELQAHEVALWRLEQFYPFPRLALTALLAAHPQVKELVWAQEEHLNQGAWSGIRDELTLACRARGIRVRCVSRVANAAGATASMELHRCEQRELVLGALSSAGV</sequence>
<feature type="domain" description="Transketolase-like pyrimidine-binding" evidence="7">
    <location>
        <begin position="500"/>
        <end position="693"/>
    </location>
</feature>
<dbReference type="InterPro" id="IPR011603">
    <property type="entry name" value="2oxoglutarate_DH_E1"/>
</dbReference>
<name>A0ABT1BHI4_9BURK</name>
<dbReference type="InterPro" id="IPR029061">
    <property type="entry name" value="THDP-binding"/>
</dbReference>
<evidence type="ECO:0000313" key="8">
    <source>
        <dbReference type="EMBL" id="MCO5975518.1"/>
    </source>
</evidence>
<dbReference type="InterPro" id="IPR042179">
    <property type="entry name" value="KGD_C_sf"/>
</dbReference>
<dbReference type="GO" id="GO:0004591">
    <property type="term" value="F:oxoglutarate dehydrogenase (succinyl-transferring) activity"/>
    <property type="evidence" value="ECO:0007669"/>
    <property type="project" value="UniProtKB-EC"/>
</dbReference>
<evidence type="ECO:0000256" key="2">
    <source>
        <dbReference type="ARBA" id="ARBA00003906"/>
    </source>
</evidence>
<evidence type="ECO:0000256" key="4">
    <source>
        <dbReference type="ARBA" id="ARBA00023002"/>
    </source>
</evidence>
<dbReference type="PANTHER" id="PTHR23152:SF4">
    <property type="entry name" value="2-OXOADIPATE DEHYDROGENASE COMPLEX COMPONENT E1"/>
    <property type="match status" value="1"/>
</dbReference>
<gene>
    <name evidence="8" type="ORF">M0L44_02110</name>
</gene>
<dbReference type="Gene3D" id="3.40.50.970">
    <property type="match status" value="1"/>
</dbReference>
<dbReference type="InterPro" id="IPR031717">
    <property type="entry name" value="ODO-1/KGD_C"/>
</dbReference>
<proteinExistence type="predicted"/>
<accession>A0ABT1BHI4</accession>
<comment type="function">
    <text evidence="2">E1 component of the 2-oxoglutarate dehydrogenase (OGDH) complex which catalyzes the decarboxylation of 2-oxoglutarate, the first step in the conversion of 2-oxoglutarate to succinyl-CoA and CO(2).</text>
</comment>
<protein>
    <recommendedName>
        <fullName evidence="3">oxoglutarate dehydrogenase (succinyl-transferring)</fullName>
        <ecNumber evidence="3">1.2.4.2</ecNumber>
    </recommendedName>
</protein>
<evidence type="ECO:0000259" key="7">
    <source>
        <dbReference type="SMART" id="SM00861"/>
    </source>
</evidence>
<dbReference type="NCBIfam" id="NF006914">
    <property type="entry name" value="PRK09404.1"/>
    <property type="match status" value="1"/>
</dbReference>
<evidence type="ECO:0000256" key="6">
    <source>
        <dbReference type="SAM" id="MobiDB-lite"/>
    </source>
</evidence>
<keyword evidence="5" id="KW-0786">Thiamine pyrophosphate</keyword>
<organism evidence="8 9">
    <name type="scientific">Ideonella oryzae</name>
    <dbReference type="NCBI Taxonomy" id="2937441"/>
    <lineage>
        <taxon>Bacteria</taxon>
        <taxon>Pseudomonadati</taxon>
        <taxon>Pseudomonadota</taxon>
        <taxon>Betaproteobacteria</taxon>
        <taxon>Burkholderiales</taxon>
        <taxon>Sphaerotilaceae</taxon>
        <taxon>Ideonella</taxon>
    </lineage>
</organism>
<dbReference type="InterPro" id="IPR001017">
    <property type="entry name" value="DH_E1"/>
</dbReference>
<dbReference type="PIRSF" id="PIRSF000157">
    <property type="entry name" value="Oxoglu_dh_E1"/>
    <property type="match status" value="1"/>
</dbReference>
<evidence type="ECO:0000256" key="1">
    <source>
        <dbReference type="ARBA" id="ARBA00001964"/>
    </source>
</evidence>
<dbReference type="Pfam" id="PF02779">
    <property type="entry name" value="Transket_pyr"/>
    <property type="match status" value="1"/>
</dbReference>
<dbReference type="Proteomes" id="UP001204851">
    <property type="component" value="Unassembled WGS sequence"/>
</dbReference>
<dbReference type="Pfam" id="PF16870">
    <property type="entry name" value="OxoGdeHyase_C"/>
    <property type="match status" value="1"/>
</dbReference>
<reference evidence="8 9" key="1">
    <citation type="submission" date="2022-06" db="EMBL/GenBank/DDBJ databases">
        <title>Ideonella sp. NS12-5 Genome sequencing and assembly.</title>
        <authorList>
            <person name="Jung Y."/>
        </authorList>
    </citation>
    <scope>NUCLEOTIDE SEQUENCE [LARGE SCALE GENOMIC DNA]</scope>
    <source>
        <strain evidence="8 9">NS12-5</strain>
    </source>
</reference>
<dbReference type="EC" id="1.2.4.2" evidence="3"/>
<keyword evidence="4 8" id="KW-0560">Oxidoreductase</keyword>